<proteinExistence type="predicted"/>
<evidence type="ECO:0000313" key="2">
    <source>
        <dbReference type="EMBL" id="PWE00704.1"/>
    </source>
</evidence>
<evidence type="ECO:0000313" key="3">
    <source>
        <dbReference type="Proteomes" id="UP000244956"/>
    </source>
</evidence>
<dbReference type="Proteomes" id="UP000244956">
    <property type="component" value="Unassembled WGS sequence"/>
</dbReference>
<gene>
    <name evidence="2" type="ORF">DDZ16_03670</name>
</gene>
<name>A0A2U2BCA8_9BACT</name>
<reference evidence="2 3" key="1">
    <citation type="submission" date="2018-05" db="EMBL/GenBank/DDBJ databases">
        <title>Marinilabilia rubrum sp. nov., isolated from saltern sediment.</title>
        <authorList>
            <person name="Zhang R."/>
        </authorList>
    </citation>
    <scope>NUCLEOTIDE SEQUENCE [LARGE SCALE GENOMIC DNA]</scope>
    <source>
        <strain evidence="2 3">WTE16</strain>
    </source>
</reference>
<dbReference type="AlphaFoldDB" id="A0A2U2BCA8"/>
<accession>A0A2U2BCA8</accession>
<dbReference type="EMBL" id="QEWP01000002">
    <property type="protein sequence ID" value="PWE00704.1"/>
    <property type="molecule type" value="Genomic_DNA"/>
</dbReference>
<keyword evidence="3" id="KW-1185">Reference proteome</keyword>
<evidence type="ECO:0000256" key="1">
    <source>
        <dbReference type="SAM" id="MobiDB-lite"/>
    </source>
</evidence>
<organism evidence="2 3">
    <name type="scientific">Marinilabilia rubra</name>
    <dbReference type="NCBI Taxonomy" id="2162893"/>
    <lineage>
        <taxon>Bacteria</taxon>
        <taxon>Pseudomonadati</taxon>
        <taxon>Bacteroidota</taxon>
        <taxon>Bacteroidia</taxon>
        <taxon>Marinilabiliales</taxon>
        <taxon>Marinilabiliaceae</taxon>
        <taxon>Marinilabilia</taxon>
    </lineage>
</organism>
<sequence>MKGLSLFLRVFGDRTLPMEDQARRILSGKAAEPKPIRRFTSGGGSESARPNSVLPFQEDQ</sequence>
<feature type="region of interest" description="Disordered" evidence="1">
    <location>
        <begin position="25"/>
        <end position="60"/>
    </location>
</feature>
<comment type="caution">
    <text evidence="2">The sequence shown here is derived from an EMBL/GenBank/DDBJ whole genome shotgun (WGS) entry which is preliminary data.</text>
</comment>
<protein>
    <submittedName>
        <fullName evidence="2">Uncharacterized protein</fullName>
    </submittedName>
</protein>